<keyword evidence="4" id="KW-0056">Arginine metabolism</keyword>
<dbReference type="PIRSF" id="PIRSF000723">
    <property type="entry name" value="Carbamate_kin"/>
    <property type="match status" value="1"/>
</dbReference>
<evidence type="ECO:0000256" key="6">
    <source>
        <dbReference type="ARBA" id="ARBA00022777"/>
    </source>
</evidence>
<dbReference type="NCBIfam" id="TIGR00746">
    <property type="entry name" value="arcC"/>
    <property type="match status" value="1"/>
</dbReference>
<comment type="catalytic activity">
    <reaction evidence="7">
        <text>hydrogencarbonate + NH4(+) + ATP = carbamoyl phosphate + ADP + H2O + H(+)</text>
        <dbReference type="Rhea" id="RHEA:10152"/>
        <dbReference type="ChEBI" id="CHEBI:15377"/>
        <dbReference type="ChEBI" id="CHEBI:15378"/>
        <dbReference type="ChEBI" id="CHEBI:17544"/>
        <dbReference type="ChEBI" id="CHEBI:28938"/>
        <dbReference type="ChEBI" id="CHEBI:30616"/>
        <dbReference type="ChEBI" id="CHEBI:58228"/>
        <dbReference type="ChEBI" id="CHEBI:456216"/>
        <dbReference type="EC" id="2.7.2.2"/>
    </reaction>
</comment>
<dbReference type="RefSeq" id="WP_078695604.1">
    <property type="nucleotide sequence ID" value="NZ_FUYH01000003.1"/>
</dbReference>
<dbReference type="InterPro" id="IPR001048">
    <property type="entry name" value="Asp/Glu/Uridylate_kinase"/>
</dbReference>
<evidence type="ECO:0000256" key="9">
    <source>
        <dbReference type="PIRNR" id="PIRNR000723"/>
    </source>
</evidence>
<dbReference type="Pfam" id="PF00696">
    <property type="entry name" value="AA_kinase"/>
    <property type="match status" value="1"/>
</dbReference>
<dbReference type="InterPro" id="IPR003964">
    <property type="entry name" value="Carb_kinase"/>
</dbReference>
<dbReference type="Proteomes" id="UP000190105">
    <property type="component" value="Unassembled WGS sequence"/>
</dbReference>
<dbReference type="UniPathway" id="UPA00996">
    <property type="reaction ID" value="UER00366"/>
</dbReference>
<dbReference type="SUPFAM" id="SSF53633">
    <property type="entry name" value="Carbamate kinase-like"/>
    <property type="match status" value="1"/>
</dbReference>
<keyword evidence="5 9" id="KW-0808">Transferase</keyword>
<evidence type="ECO:0000256" key="3">
    <source>
        <dbReference type="ARBA" id="ARBA00013070"/>
    </source>
</evidence>
<dbReference type="PRINTS" id="PR01469">
    <property type="entry name" value="CARBMTKINASE"/>
</dbReference>
<accession>A0A1T4WT49</accession>
<protein>
    <recommendedName>
        <fullName evidence="3 8">Carbamate kinase</fullName>
    </recommendedName>
</protein>
<dbReference type="GO" id="GO:0019546">
    <property type="term" value="P:L-arginine deiminase pathway"/>
    <property type="evidence" value="ECO:0007669"/>
    <property type="project" value="TreeGrafter"/>
</dbReference>
<dbReference type="Gene3D" id="3.40.1160.10">
    <property type="entry name" value="Acetylglutamate kinase-like"/>
    <property type="match status" value="1"/>
</dbReference>
<dbReference type="NCBIfam" id="NF009007">
    <property type="entry name" value="PRK12352.1"/>
    <property type="match status" value="1"/>
</dbReference>
<sequence>MARIVVALGGNALQANPKDISAEAQLETCHATSKAIVDLIEDGHEVIIAHGNGPQVGQIVATYEAANSIDEAKPVMPFPECGAMSQGYIGYHLQQAIRQEMRIRGLNKQIAAVVTQVVVDKDDPGFKNPTKPVGSFFTEEQAKKLIAEKGYVMKEDAGRGWRRVVASPMPKAVVEEGIVRTLVEAGHVVITVGGGGVPVIEKEDGSLEGVPAVIDKDLASEKIAELLDADELVILTAVEQVAINFNKPDQKNLLTMTVEEAESYMKEGHFAPGSMLPKVKAAVMFAQSKKGRKAVITSLEKAREALKGKTGTVVTM</sequence>
<dbReference type="FunFam" id="3.40.1160.10:FF:000007">
    <property type="entry name" value="Carbamate kinase"/>
    <property type="match status" value="1"/>
</dbReference>
<evidence type="ECO:0000256" key="1">
    <source>
        <dbReference type="ARBA" id="ARBA00005118"/>
    </source>
</evidence>
<dbReference type="InterPro" id="IPR036393">
    <property type="entry name" value="AceGlu_kinase-like_sf"/>
</dbReference>
<dbReference type="CDD" id="cd04235">
    <property type="entry name" value="AAK_CK"/>
    <property type="match status" value="1"/>
</dbReference>
<dbReference type="GO" id="GO:0008804">
    <property type="term" value="F:carbamate kinase activity"/>
    <property type="evidence" value="ECO:0007669"/>
    <property type="project" value="UniProtKB-UniRule"/>
</dbReference>
<evidence type="ECO:0000256" key="2">
    <source>
        <dbReference type="ARBA" id="ARBA00011066"/>
    </source>
</evidence>
<evidence type="ECO:0000259" key="10">
    <source>
        <dbReference type="Pfam" id="PF00696"/>
    </source>
</evidence>
<dbReference type="PANTHER" id="PTHR30409:SF1">
    <property type="entry name" value="CARBAMATE KINASE-RELATED"/>
    <property type="match status" value="1"/>
</dbReference>
<reference evidence="12" key="1">
    <citation type="submission" date="2017-02" db="EMBL/GenBank/DDBJ databases">
        <authorList>
            <person name="Varghese N."/>
            <person name="Submissions S."/>
        </authorList>
    </citation>
    <scope>NUCLEOTIDE SEQUENCE [LARGE SCALE GENOMIC DNA]</scope>
    <source>
        <strain evidence="12">USBA 833</strain>
    </source>
</reference>
<comment type="pathway">
    <text evidence="1">Metabolic intermediate metabolism; carbamoyl phosphate degradation; CO(2) and NH(3) from carbamoyl phosphate: step 1/1.</text>
</comment>
<proteinExistence type="inferred from homology"/>
<evidence type="ECO:0000256" key="5">
    <source>
        <dbReference type="ARBA" id="ARBA00022679"/>
    </source>
</evidence>
<dbReference type="GO" id="GO:0005829">
    <property type="term" value="C:cytosol"/>
    <property type="evidence" value="ECO:0007669"/>
    <property type="project" value="TreeGrafter"/>
</dbReference>
<dbReference type="STRING" id="1147123.SAMN05443428_103150"/>
<keyword evidence="12" id="KW-1185">Reference proteome</keyword>
<evidence type="ECO:0000256" key="8">
    <source>
        <dbReference type="NCBIfam" id="TIGR00746"/>
    </source>
</evidence>
<dbReference type="AlphaFoldDB" id="A0A1T4WT49"/>
<evidence type="ECO:0000256" key="7">
    <source>
        <dbReference type="ARBA" id="ARBA00048467"/>
    </source>
</evidence>
<evidence type="ECO:0000256" key="4">
    <source>
        <dbReference type="ARBA" id="ARBA00022503"/>
    </source>
</evidence>
<name>A0A1T4WT49_9CLOT</name>
<dbReference type="PANTHER" id="PTHR30409">
    <property type="entry name" value="CARBAMATE KINASE"/>
    <property type="match status" value="1"/>
</dbReference>
<comment type="similarity">
    <text evidence="2 9">Belongs to the carbamate kinase family.</text>
</comment>
<keyword evidence="6 9" id="KW-0418">Kinase</keyword>
<evidence type="ECO:0000313" key="12">
    <source>
        <dbReference type="Proteomes" id="UP000190105"/>
    </source>
</evidence>
<dbReference type="OrthoDB" id="9766717at2"/>
<evidence type="ECO:0000313" key="11">
    <source>
        <dbReference type="EMBL" id="SKA80025.1"/>
    </source>
</evidence>
<feature type="domain" description="Aspartate/glutamate/uridylate kinase" evidence="10">
    <location>
        <begin position="3"/>
        <end position="297"/>
    </location>
</feature>
<organism evidence="11 12">
    <name type="scientific">Caloramator quimbayensis</name>
    <dbReference type="NCBI Taxonomy" id="1147123"/>
    <lineage>
        <taxon>Bacteria</taxon>
        <taxon>Bacillati</taxon>
        <taxon>Bacillota</taxon>
        <taxon>Clostridia</taxon>
        <taxon>Eubacteriales</taxon>
        <taxon>Clostridiaceae</taxon>
        <taxon>Caloramator</taxon>
    </lineage>
</organism>
<dbReference type="EMBL" id="FUYH01000003">
    <property type="protein sequence ID" value="SKA80025.1"/>
    <property type="molecule type" value="Genomic_DNA"/>
</dbReference>
<gene>
    <name evidence="11" type="ORF">SAMN05443428_103150</name>
</gene>